<dbReference type="GO" id="GO:0016757">
    <property type="term" value="F:glycosyltransferase activity"/>
    <property type="evidence" value="ECO:0007669"/>
    <property type="project" value="UniProtKB-KW"/>
</dbReference>
<dbReference type="InterPro" id="IPR000742">
    <property type="entry name" value="EGF"/>
</dbReference>
<keyword evidence="7" id="KW-0472">Membrane</keyword>
<dbReference type="OMA" id="EIGRWFS"/>
<evidence type="ECO:0000259" key="8">
    <source>
        <dbReference type="PROSITE" id="PS50026"/>
    </source>
</evidence>
<dbReference type="FunFam" id="2.10.25.10:FF:000026">
    <property type="entry name" value="Teneurin transmembrane protein 2"/>
    <property type="match status" value="1"/>
</dbReference>
<feature type="domain" description="EGF-like" evidence="8">
    <location>
        <begin position="119"/>
        <end position="152"/>
    </location>
</feature>
<dbReference type="Pfam" id="PF23106">
    <property type="entry name" value="EGF_Teneurin"/>
    <property type="match status" value="1"/>
</dbReference>
<evidence type="ECO:0000256" key="1">
    <source>
        <dbReference type="ARBA" id="ARBA00004323"/>
    </source>
</evidence>
<keyword evidence="4" id="KW-0735">Signal-anchor</keyword>
<dbReference type="InterPro" id="IPR040911">
    <property type="entry name" value="Exostosin_GT47"/>
</dbReference>
<feature type="disulfide bond" evidence="6">
    <location>
        <begin position="123"/>
        <end position="133"/>
    </location>
</feature>
<dbReference type="EMBL" id="MVGT01003822">
    <property type="protein sequence ID" value="OVA03144.1"/>
    <property type="molecule type" value="Genomic_DNA"/>
</dbReference>
<evidence type="ECO:0000313" key="9">
    <source>
        <dbReference type="EMBL" id="OVA03144.1"/>
    </source>
</evidence>
<evidence type="ECO:0000313" key="10">
    <source>
        <dbReference type="Proteomes" id="UP000195402"/>
    </source>
</evidence>
<keyword evidence="6" id="KW-0245">EGF-like domain</keyword>
<evidence type="ECO:0000256" key="3">
    <source>
        <dbReference type="ARBA" id="ARBA00022676"/>
    </source>
</evidence>
<evidence type="ECO:0000256" key="4">
    <source>
        <dbReference type="ARBA" id="ARBA00022968"/>
    </source>
</evidence>
<feature type="disulfide bond" evidence="6">
    <location>
        <begin position="142"/>
        <end position="151"/>
    </location>
</feature>
<evidence type="ECO:0000256" key="7">
    <source>
        <dbReference type="SAM" id="Phobius"/>
    </source>
</evidence>
<comment type="subcellular location">
    <subcellularLocation>
        <location evidence="1">Golgi apparatus membrane</location>
        <topology evidence="1">Single-pass type II membrane protein</topology>
    </subcellularLocation>
</comment>
<dbReference type="InParanoid" id="A0A200PY65"/>
<dbReference type="PANTHER" id="PTHR11062">
    <property type="entry name" value="EXOSTOSIN HEPARAN SULFATE GLYCOSYLTRANSFERASE -RELATED"/>
    <property type="match status" value="1"/>
</dbReference>
<dbReference type="InterPro" id="IPR004263">
    <property type="entry name" value="Exostosin"/>
</dbReference>
<evidence type="ECO:0000256" key="6">
    <source>
        <dbReference type="PROSITE-ProRule" id="PRU00076"/>
    </source>
</evidence>
<evidence type="ECO:0000256" key="2">
    <source>
        <dbReference type="ARBA" id="ARBA00010271"/>
    </source>
</evidence>
<dbReference type="Proteomes" id="UP000195402">
    <property type="component" value="Unassembled WGS sequence"/>
</dbReference>
<proteinExistence type="inferred from homology"/>
<dbReference type="PROSITE" id="PS01186">
    <property type="entry name" value="EGF_2"/>
    <property type="match status" value="2"/>
</dbReference>
<dbReference type="Gene3D" id="2.10.25.10">
    <property type="entry name" value="Laminin"/>
    <property type="match status" value="1"/>
</dbReference>
<dbReference type="OrthoDB" id="1924787at2759"/>
<keyword evidence="7" id="KW-0812">Transmembrane</keyword>
<name>A0A200PY65_MACCD</name>
<dbReference type="PROSITE" id="PS50026">
    <property type="entry name" value="EGF_3"/>
    <property type="match status" value="1"/>
</dbReference>
<comment type="caution">
    <text evidence="6">Lacks conserved residue(s) required for the propagation of feature annotation.</text>
</comment>
<keyword evidence="7" id="KW-1133">Transmembrane helix</keyword>
<dbReference type="PROSITE" id="PS00022">
    <property type="entry name" value="EGF_1"/>
    <property type="match status" value="2"/>
</dbReference>
<keyword evidence="3" id="KW-0328">Glycosyltransferase</keyword>
<protein>
    <submittedName>
        <fullName evidence="9">Epidermal growth factor-like domain</fullName>
    </submittedName>
</protein>
<comment type="caution">
    <text evidence="9">The sequence shown here is derived from an EMBL/GenBank/DDBJ whole genome shotgun (WGS) entry which is preliminary data.</text>
</comment>
<evidence type="ECO:0000256" key="5">
    <source>
        <dbReference type="ARBA" id="ARBA00023034"/>
    </source>
</evidence>
<keyword evidence="5" id="KW-0333">Golgi apparatus</keyword>
<dbReference type="Pfam" id="PF03016">
    <property type="entry name" value="Exostosin_GT47"/>
    <property type="match status" value="1"/>
</dbReference>
<gene>
    <name evidence="9" type="ORF">BVC80_733g2</name>
</gene>
<sequence>MFTGQTWKCSRSLIAAVASLIALVSIVHLFLFPLAPSSLNFFSARQVRNSCVPFNGSTGGGDDRLVGNPHPSLNLDLRFPADSHKAVVYRGAPWKAEIGRWFSGCDSIVEPVSIVERIGGKACKNDCSGQGICNQELGECRCFHGFGGEGCSERMQLNCNHPGTPELPYGPWVVSICPTYCDTTRAMCFCGEGTKYPNRPVAEACGFQINLPSEPGAPMWTDWAKDDRDNILTTNSSKPGWCNVDPSEAYDAKVKFKEACDCKYDGLSGRFCEVPVLSSCINQCSGHGNCRGGFCQCENGWYGPDCSIPSVFSSVQEWPQWLRPAIVDVPENAHVKKVLLNIKATVKKKRPLVYVYDLPPEFNSHLLEGRHFKFECVNRIYNDQNATLWTEQLYGSQMALLESILASPYRTLNGEEADYFFVPVLDSCIITRADDAPHLSMQEYRGLRSSLTLDFYKKAYDHIVEQYPFWNRSSGRDHIWSFSWDEGACYAPKEIWNSMMLVHWGNTNSKHNHSTTAYWADNWDGIPSHKRGNHPCFDPEKDLVLPAWKRPDSDSLRLKLWARPLKDRKKLFYFNGNLGPAYANGRPETTYSMGIRQKLAEEFGSSPDKEGKLGKQHAEDVVVTPLRSPNYYEDLASSVFCGVLPGDGWSGRMEDSVLHGCIPVVIQDGIFLPYENVLNYQSFAVRISEDEIPNLIQILLGFNETELEFMLENVKMIWQRFLYRDSIVLEAERQRSTFGYVEDWAVEFLRLSEDDVFTTFIQEQLKQPYNDQKIQLVWWQYDSI</sequence>
<organism evidence="9 10">
    <name type="scientific">Macleaya cordata</name>
    <name type="common">Five-seeded plume-poppy</name>
    <name type="synonym">Bocconia cordata</name>
    <dbReference type="NCBI Taxonomy" id="56857"/>
    <lineage>
        <taxon>Eukaryota</taxon>
        <taxon>Viridiplantae</taxon>
        <taxon>Streptophyta</taxon>
        <taxon>Embryophyta</taxon>
        <taxon>Tracheophyta</taxon>
        <taxon>Spermatophyta</taxon>
        <taxon>Magnoliopsida</taxon>
        <taxon>Ranunculales</taxon>
        <taxon>Papaveraceae</taxon>
        <taxon>Papaveroideae</taxon>
        <taxon>Macleaya</taxon>
    </lineage>
</organism>
<keyword evidence="6" id="KW-1015">Disulfide bond</keyword>
<dbReference type="PANTHER" id="PTHR11062:SF268">
    <property type="entry name" value="FAMILY PROTEIN, PUTATIVE, EXPRESSED-RELATED"/>
    <property type="match status" value="1"/>
</dbReference>
<feature type="transmembrane region" description="Helical" evidence="7">
    <location>
        <begin position="12"/>
        <end position="35"/>
    </location>
</feature>
<accession>A0A200PY65</accession>
<dbReference type="FunCoup" id="A0A200PY65">
    <property type="interactions" value="492"/>
</dbReference>
<dbReference type="GO" id="GO:0000139">
    <property type="term" value="C:Golgi membrane"/>
    <property type="evidence" value="ECO:0007669"/>
    <property type="project" value="UniProtKB-SubCell"/>
</dbReference>
<keyword evidence="3" id="KW-0808">Transferase</keyword>
<dbReference type="STRING" id="56857.A0A200PY65"/>
<dbReference type="AlphaFoldDB" id="A0A200PY65"/>
<comment type="similarity">
    <text evidence="2">Belongs to the glycosyltransferase 47 family.</text>
</comment>
<reference evidence="9 10" key="1">
    <citation type="journal article" date="2017" name="Mol. Plant">
        <title>The Genome of Medicinal Plant Macleaya cordata Provides New Insights into Benzylisoquinoline Alkaloids Metabolism.</title>
        <authorList>
            <person name="Liu X."/>
            <person name="Liu Y."/>
            <person name="Huang P."/>
            <person name="Ma Y."/>
            <person name="Qing Z."/>
            <person name="Tang Q."/>
            <person name="Cao H."/>
            <person name="Cheng P."/>
            <person name="Zheng Y."/>
            <person name="Yuan Z."/>
            <person name="Zhou Y."/>
            <person name="Liu J."/>
            <person name="Tang Z."/>
            <person name="Zhuo Y."/>
            <person name="Zhang Y."/>
            <person name="Yu L."/>
            <person name="Huang J."/>
            <person name="Yang P."/>
            <person name="Peng Q."/>
            <person name="Zhang J."/>
            <person name="Jiang W."/>
            <person name="Zhang Z."/>
            <person name="Lin K."/>
            <person name="Ro D.K."/>
            <person name="Chen X."/>
            <person name="Xiong X."/>
            <person name="Shang Y."/>
            <person name="Huang S."/>
            <person name="Zeng J."/>
        </authorList>
    </citation>
    <scope>NUCLEOTIDE SEQUENCE [LARGE SCALE GENOMIC DNA]</scope>
    <source>
        <strain evidence="10">cv. BLH2017</strain>
        <tissue evidence="9">Root</tissue>
    </source>
</reference>
<keyword evidence="10" id="KW-1185">Reference proteome</keyword>